<evidence type="ECO:0000313" key="2">
    <source>
        <dbReference type="Proteomes" id="UP000325735"/>
    </source>
</evidence>
<keyword evidence="2" id="KW-1185">Reference proteome</keyword>
<dbReference type="Proteomes" id="UP000325735">
    <property type="component" value="Segment"/>
</dbReference>
<accession>A0A5J6TFX7</accession>
<evidence type="ECO:0000313" key="1">
    <source>
        <dbReference type="EMBL" id="QFG09596.1"/>
    </source>
</evidence>
<organism evidence="1 2">
    <name type="scientific">Arthrobacter phage TripleJ</name>
    <dbReference type="NCBI Taxonomy" id="2599838"/>
    <lineage>
        <taxon>Viruses</taxon>
        <taxon>Duplodnaviria</taxon>
        <taxon>Heunggongvirae</taxon>
        <taxon>Uroviricota</taxon>
        <taxon>Caudoviricetes</taxon>
        <taxon>Triplejayvirus</taxon>
        <taxon>Triplejayvirus tripleJ</taxon>
    </lineage>
</organism>
<gene>
    <name evidence="1" type="primary">52</name>
    <name evidence="1" type="ORF">PBI_TRIPLEJ_52</name>
</gene>
<dbReference type="GeneID" id="55813815"/>
<dbReference type="KEGG" id="vg:55813815"/>
<dbReference type="RefSeq" id="YP_009884455.1">
    <property type="nucleotide sequence ID" value="NC_049470.1"/>
</dbReference>
<name>A0A5J6TFX7_9CAUD</name>
<protein>
    <submittedName>
        <fullName evidence="1">Uncharacterized protein</fullName>
    </submittedName>
</protein>
<dbReference type="EMBL" id="MN234178">
    <property type="protein sequence ID" value="QFG09596.1"/>
    <property type="molecule type" value="Genomic_DNA"/>
</dbReference>
<reference evidence="1 2" key="1">
    <citation type="submission" date="2019-07" db="EMBL/GenBank/DDBJ databases">
        <authorList>
            <person name="Stoner T.H."/>
            <person name="Garlena R.A."/>
            <person name="Russell D.A."/>
            <person name="Pope W.H."/>
            <person name="Jacobs-Sera D."/>
            <person name="Hatfull G.F."/>
        </authorList>
    </citation>
    <scope>NUCLEOTIDE SEQUENCE [LARGE SCALE GENOMIC DNA]</scope>
</reference>
<sequence length="60" mass="6756">MTQCYCGGNYRCQDCRRDVCYCNCEHDGTPDTQAEVTAGHVNPSTARLEAWAQKQELTRA</sequence>
<proteinExistence type="predicted"/>